<keyword evidence="1" id="KW-0175">Coiled coil</keyword>
<dbReference type="Proteomes" id="UP000003416">
    <property type="component" value="Unassembled WGS sequence"/>
</dbReference>
<dbReference type="eggNOG" id="ENOG5030X9M">
    <property type="taxonomic scope" value="Bacteria"/>
</dbReference>
<dbReference type="STRING" id="763034.HMPREF9446_00845"/>
<evidence type="ECO:0000256" key="2">
    <source>
        <dbReference type="SAM" id="MobiDB-lite"/>
    </source>
</evidence>
<sequence length="515" mass="60054">MENKKSNLPKGGWVIGHIDLSALNQTCRPQKKIRTEIRRITDADLKEIKDGLSVLIDEDFTPRTLDFFQNHPLLHLIVPVLKERIQTDYLSVELFIEIALLLSQIPLLETKDIKSLINDTLCSVYDIEESQNYPMIPKEDFKLLDELRYLLNKYSSNKGNIRNFDQDNFEWQSLISREDFLSVDYEELYVSKDIYENKIFQYFHFFKLGSLILPSYFSLYRKVFTEDYQVEILYDELCVKGNVVEVVTESGKISREAVLDRMDYPLALCYIIALDKLTASGTINDKWIINNIDYKYIQTFRSLWWDCSVYAKCSEDSKDGLSFEERVQKNLTLAEMETGERLIMPDDYFATSILWESMEVIKETSEIKTHLDNTTPKPSKIEITPQEQPHKMPDDNVRKVTQRGRLPRPFRDCFYSNDNDIQNKYIEKFKAIAEGGKGKKVGFMIAAAFEIKILKVTPSFKEAQKEFGEIGDESGYKKYKQSIVKKDQEYEDIKNQLLKAKEEIEGKMPSSNNGF</sequence>
<keyword evidence="4" id="KW-1185">Reference proteome</keyword>
<feature type="region of interest" description="Disordered" evidence="2">
    <location>
        <begin position="369"/>
        <end position="395"/>
    </location>
</feature>
<protein>
    <submittedName>
        <fullName evidence="3">Conserved domain protein</fullName>
    </submittedName>
</protein>
<dbReference type="RefSeq" id="WP_005936877.1">
    <property type="nucleotide sequence ID" value="NZ_GL882614.1"/>
</dbReference>
<reference evidence="3 4" key="1">
    <citation type="submission" date="2011-02" db="EMBL/GenBank/DDBJ databases">
        <authorList>
            <person name="Weinstock G."/>
            <person name="Sodergren E."/>
            <person name="Clifton S."/>
            <person name="Fulton L."/>
            <person name="Fulton B."/>
            <person name="Courtney L."/>
            <person name="Fronick C."/>
            <person name="Harrison M."/>
            <person name="Strong C."/>
            <person name="Farmer C."/>
            <person name="Delahaunty K."/>
            <person name="Markovic C."/>
            <person name="Hall O."/>
            <person name="Minx P."/>
            <person name="Tomlinson C."/>
            <person name="Mitreva M."/>
            <person name="Hou S."/>
            <person name="Chen J."/>
            <person name="Wollam A."/>
            <person name="Pepin K.H."/>
            <person name="Johnson M."/>
            <person name="Bhonagiri V."/>
            <person name="Zhang X."/>
            <person name="Suruliraj S."/>
            <person name="Warren W."/>
            <person name="Chinwalla A."/>
            <person name="Mardis E.R."/>
            <person name="Wilson R.K."/>
        </authorList>
    </citation>
    <scope>NUCLEOTIDE SEQUENCE [LARGE SCALE GENOMIC DNA]</scope>
    <source>
        <strain evidence="3 4">YIT 12057</strain>
    </source>
</reference>
<proteinExistence type="predicted"/>
<feature type="coiled-coil region" evidence="1">
    <location>
        <begin position="476"/>
        <end position="503"/>
    </location>
</feature>
<evidence type="ECO:0000313" key="4">
    <source>
        <dbReference type="Proteomes" id="UP000003416"/>
    </source>
</evidence>
<dbReference type="HOGENOM" id="CLU_528597_0_0_10"/>
<dbReference type="GeneID" id="60063350"/>
<gene>
    <name evidence="3" type="ORF">HMPREF9446_00845</name>
</gene>
<name>F3PQ53_9BACE</name>
<dbReference type="AlphaFoldDB" id="F3PQ53"/>
<accession>F3PQ53</accession>
<evidence type="ECO:0000256" key="1">
    <source>
        <dbReference type="SAM" id="Coils"/>
    </source>
</evidence>
<comment type="caution">
    <text evidence="3">The sequence shown here is derived from an EMBL/GenBank/DDBJ whole genome shotgun (WGS) entry which is preliminary data.</text>
</comment>
<dbReference type="EMBL" id="AFBN01000013">
    <property type="protein sequence ID" value="EGF59095.1"/>
    <property type="molecule type" value="Genomic_DNA"/>
</dbReference>
<evidence type="ECO:0000313" key="3">
    <source>
        <dbReference type="EMBL" id="EGF59095.1"/>
    </source>
</evidence>
<dbReference type="GeneID" id="86048598"/>
<organism evidence="3 4">
    <name type="scientific">Bacteroides fluxus YIT 12057</name>
    <dbReference type="NCBI Taxonomy" id="763034"/>
    <lineage>
        <taxon>Bacteria</taxon>
        <taxon>Pseudomonadati</taxon>
        <taxon>Bacteroidota</taxon>
        <taxon>Bacteroidia</taxon>
        <taxon>Bacteroidales</taxon>
        <taxon>Bacteroidaceae</taxon>
        <taxon>Bacteroides</taxon>
    </lineage>
</organism>